<dbReference type="SUPFAM" id="SSF52540">
    <property type="entry name" value="P-loop containing nucleoside triphosphate hydrolases"/>
    <property type="match status" value="1"/>
</dbReference>
<dbReference type="InterPro" id="IPR050445">
    <property type="entry name" value="Bact_polysacc_biosynth/exp"/>
</dbReference>
<evidence type="ECO:0000256" key="7">
    <source>
        <dbReference type="ARBA" id="ARBA00023137"/>
    </source>
</evidence>
<dbReference type="Pfam" id="PF13614">
    <property type="entry name" value="AAA_31"/>
    <property type="match status" value="1"/>
</dbReference>
<feature type="compositionally biased region" description="Pro residues" evidence="9">
    <location>
        <begin position="455"/>
        <end position="464"/>
    </location>
</feature>
<dbReference type="PANTHER" id="PTHR32309">
    <property type="entry name" value="TYROSINE-PROTEIN KINASE"/>
    <property type="match status" value="1"/>
</dbReference>
<comment type="caution">
    <text evidence="11">The sequence shown here is derived from an EMBL/GenBank/DDBJ whole genome shotgun (WGS) entry which is preliminary data.</text>
</comment>
<keyword evidence="7" id="KW-0829">Tyrosine-protein kinase</keyword>
<dbReference type="EMBL" id="JACXRZ010000014">
    <property type="protein sequence ID" value="MBD3145462.1"/>
    <property type="molecule type" value="Genomic_DNA"/>
</dbReference>
<keyword evidence="5" id="KW-0418">Kinase</keyword>
<dbReference type="InterPro" id="IPR027417">
    <property type="entry name" value="P-loop_NTPase"/>
</dbReference>
<evidence type="ECO:0000256" key="4">
    <source>
        <dbReference type="ARBA" id="ARBA00022741"/>
    </source>
</evidence>
<dbReference type="CDD" id="cd05387">
    <property type="entry name" value="BY-kinase"/>
    <property type="match status" value="1"/>
</dbReference>
<accession>A0ABR8L3C7</accession>
<proteinExistence type="inferred from homology"/>
<feature type="region of interest" description="Disordered" evidence="9">
    <location>
        <begin position="445"/>
        <end position="464"/>
    </location>
</feature>
<evidence type="ECO:0000256" key="3">
    <source>
        <dbReference type="ARBA" id="ARBA00022679"/>
    </source>
</evidence>
<organism evidence="11 12">
    <name type="scientific">Microbispora bryophytorum subsp. camponoti</name>
    <dbReference type="NCBI Taxonomy" id="1677852"/>
    <lineage>
        <taxon>Bacteria</taxon>
        <taxon>Bacillati</taxon>
        <taxon>Actinomycetota</taxon>
        <taxon>Actinomycetes</taxon>
        <taxon>Streptosporangiales</taxon>
        <taxon>Streptosporangiaceae</taxon>
        <taxon>Microbispora</taxon>
    </lineage>
</organism>
<evidence type="ECO:0000256" key="1">
    <source>
        <dbReference type="ARBA" id="ARBA00007316"/>
    </source>
</evidence>
<comment type="catalytic activity">
    <reaction evidence="8">
        <text>L-tyrosyl-[protein] + ATP = O-phospho-L-tyrosyl-[protein] + ADP + H(+)</text>
        <dbReference type="Rhea" id="RHEA:10596"/>
        <dbReference type="Rhea" id="RHEA-COMP:10136"/>
        <dbReference type="Rhea" id="RHEA-COMP:20101"/>
        <dbReference type="ChEBI" id="CHEBI:15378"/>
        <dbReference type="ChEBI" id="CHEBI:30616"/>
        <dbReference type="ChEBI" id="CHEBI:46858"/>
        <dbReference type="ChEBI" id="CHEBI:61978"/>
        <dbReference type="ChEBI" id="CHEBI:456216"/>
        <dbReference type="EC" id="2.7.10.2"/>
    </reaction>
</comment>
<keyword evidence="12" id="KW-1185">Reference proteome</keyword>
<keyword evidence="4" id="KW-0547">Nucleotide-binding</keyword>
<comment type="similarity">
    <text evidence="1">Belongs to the CpsD/CapB family.</text>
</comment>
<dbReference type="EC" id="2.7.10.2" evidence="2"/>
<evidence type="ECO:0000259" key="10">
    <source>
        <dbReference type="Pfam" id="PF13614"/>
    </source>
</evidence>
<keyword evidence="6" id="KW-0067">ATP-binding</keyword>
<evidence type="ECO:0000256" key="5">
    <source>
        <dbReference type="ARBA" id="ARBA00022777"/>
    </source>
</evidence>
<name>A0ABR8L3C7_9ACTN</name>
<dbReference type="PANTHER" id="PTHR32309:SF13">
    <property type="entry name" value="FERRIC ENTEROBACTIN TRANSPORT PROTEIN FEPE"/>
    <property type="match status" value="1"/>
</dbReference>
<evidence type="ECO:0000313" key="11">
    <source>
        <dbReference type="EMBL" id="MBD3145462.1"/>
    </source>
</evidence>
<dbReference type="NCBIfam" id="TIGR01007">
    <property type="entry name" value="eps_fam"/>
    <property type="match status" value="1"/>
</dbReference>
<dbReference type="Gene3D" id="3.40.50.300">
    <property type="entry name" value="P-loop containing nucleotide triphosphate hydrolases"/>
    <property type="match status" value="1"/>
</dbReference>
<dbReference type="GO" id="GO:0004715">
    <property type="term" value="F:non-membrane spanning protein tyrosine kinase activity"/>
    <property type="evidence" value="ECO:0007669"/>
    <property type="project" value="UniProtKB-EC"/>
</dbReference>
<sequence length="464" mass="49483">MELLYYARLMRRHWLLLLLSLLTGVGAAVLVTVDTAPRYVAGITMLVSADDREGSLSTALQAGALSQQRVQSYATLLTSRRVVGQIAQGEDVDALQEDITATAIPSTSLLRVAVADSDPKRAAQRADALGAAFTRLIDEIERPSSKSPPTVRVAVIDKAEVPEEPVSPRLLVNVALGGLTALFAAVGWVVLRDRLDTTVKTADALQQVSRTSLLGVIGYEREARRKPLITGGSSRSARAESFRSLRTNLQFIGVDRQPKSLVVTSCLPDEGKSSTSVNLAITMAEAGWRVILVDGDLRRPSVPGYLGIEGGTGLTDVLIDKANLADVVQTWGRPGLSVLPSGRIPPNPSELLGSQGMRAVLAQLTAEYDMVIVDAPPLLPVTDAAALGAICDGALLVVRHGRTRREQVVRAVELLSSISARLVGTVLNFVPAKHGSYYGHGYGYDPAEQETAPETPRPQAPMPV</sequence>
<evidence type="ECO:0000256" key="8">
    <source>
        <dbReference type="ARBA" id="ARBA00051245"/>
    </source>
</evidence>
<dbReference type="InterPro" id="IPR005702">
    <property type="entry name" value="Wzc-like_C"/>
</dbReference>
<dbReference type="InterPro" id="IPR025669">
    <property type="entry name" value="AAA_dom"/>
</dbReference>
<gene>
    <name evidence="11" type="ORF">IEQ31_20035</name>
</gene>
<evidence type="ECO:0000313" key="12">
    <source>
        <dbReference type="Proteomes" id="UP000653231"/>
    </source>
</evidence>
<dbReference type="RefSeq" id="WP_191052905.1">
    <property type="nucleotide sequence ID" value="NZ_JACXRZ010000014.1"/>
</dbReference>
<protein>
    <recommendedName>
        <fullName evidence="2">non-specific protein-tyrosine kinase</fullName>
        <ecNumber evidence="2">2.7.10.2</ecNumber>
    </recommendedName>
</protein>
<evidence type="ECO:0000256" key="6">
    <source>
        <dbReference type="ARBA" id="ARBA00022840"/>
    </source>
</evidence>
<evidence type="ECO:0000256" key="2">
    <source>
        <dbReference type="ARBA" id="ARBA00011903"/>
    </source>
</evidence>
<dbReference type="Proteomes" id="UP000653231">
    <property type="component" value="Unassembled WGS sequence"/>
</dbReference>
<reference evidence="11 12" key="1">
    <citation type="submission" date="2020-09" db="EMBL/GenBank/DDBJ databases">
        <title>Actinomycete isolated from the Camponotus japonicus Mayr.</title>
        <authorList>
            <person name="Gong X."/>
        </authorList>
    </citation>
    <scope>NUCLEOTIDE SEQUENCE [LARGE SCALE GENOMIC DNA]</scope>
    <source>
        <strain evidence="11 12">2C-HV3</strain>
    </source>
</reference>
<feature type="domain" description="AAA" evidence="10">
    <location>
        <begin position="271"/>
        <end position="388"/>
    </location>
</feature>
<keyword evidence="3 11" id="KW-0808">Transferase</keyword>
<evidence type="ECO:0000256" key="9">
    <source>
        <dbReference type="SAM" id="MobiDB-lite"/>
    </source>
</evidence>